<dbReference type="EMBL" id="AOMF01000152">
    <property type="protein sequence ID" value="EMA53524.1"/>
    <property type="molecule type" value="Genomic_DNA"/>
</dbReference>
<proteinExistence type="predicted"/>
<dbReference type="GO" id="GO:0016020">
    <property type="term" value="C:membrane"/>
    <property type="evidence" value="ECO:0007669"/>
    <property type="project" value="UniProtKB-SubCell"/>
</dbReference>
<keyword evidence="4 6" id="KW-0472">Membrane</keyword>
<keyword evidence="8" id="KW-1185">Reference proteome</keyword>
<feature type="transmembrane region" description="Helical" evidence="6">
    <location>
        <begin position="66"/>
        <end position="85"/>
    </location>
</feature>
<feature type="transmembrane region" description="Helical" evidence="6">
    <location>
        <begin position="210"/>
        <end position="233"/>
    </location>
</feature>
<keyword evidence="3 6" id="KW-1133">Transmembrane helix</keyword>
<dbReference type="PATRIC" id="fig|1227457.3.peg.1772"/>
<dbReference type="AlphaFoldDB" id="M0N8W2"/>
<evidence type="ECO:0000313" key="8">
    <source>
        <dbReference type="Proteomes" id="UP000011680"/>
    </source>
</evidence>
<evidence type="ECO:0000256" key="5">
    <source>
        <dbReference type="SAM" id="MobiDB-lite"/>
    </source>
</evidence>
<dbReference type="Pfam" id="PF02535">
    <property type="entry name" value="Zip"/>
    <property type="match status" value="1"/>
</dbReference>
<comment type="caution">
    <text evidence="7">The sequence shown here is derived from an EMBL/GenBank/DDBJ whole genome shotgun (WGS) entry which is preliminary data.</text>
</comment>
<evidence type="ECO:0000256" key="4">
    <source>
        <dbReference type="ARBA" id="ARBA00023136"/>
    </source>
</evidence>
<evidence type="ECO:0000256" key="3">
    <source>
        <dbReference type="ARBA" id="ARBA00022989"/>
    </source>
</evidence>
<dbReference type="GO" id="GO:0005385">
    <property type="term" value="F:zinc ion transmembrane transporter activity"/>
    <property type="evidence" value="ECO:0007669"/>
    <property type="project" value="TreeGrafter"/>
</dbReference>
<evidence type="ECO:0000256" key="1">
    <source>
        <dbReference type="ARBA" id="ARBA00004141"/>
    </source>
</evidence>
<feature type="region of interest" description="Disordered" evidence="5">
    <location>
        <begin position="95"/>
        <end position="127"/>
    </location>
</feature>
<feature type="transmembrane region" description="Helical" evidence="6">
    <location>
        <begin position="281"/>
        <end position="298"/>
    </location>
</feature>
<feature type="transmembrane region" description="Helical" evidence="6">
    <location>
        <begin position="34"/>
        <end position="54"/>
    </location>
</feature>
<gene>
    <name evidence="7" type="ORF">C451_09565</name>
</gene>
<sequence length="337" mass="34322">MAFVFVAGLVTALATGLGAIPFFLFDDISDRWNVALWGLASGIMLAASGFGLLGEGLAVSTGIPTLLILGSIAGVFLVIIADAVLDRIDLSDQPTSPEIGGSTVDEDANAPRSDGGPSDTGPADTTVPVEDAPLATHVVAEGDLRKLVLILGILTVHSFPEGVAIGVSFADVGLEGGVTMFGLVVPVVHSFPEGVAIGVSFADVGLEGGVTMFGLVVPVLAVFMTIAISIHNIPEGIAISIPLRSMEVSEWRMVGAAVFSSLPQPIGAVIAFAFVSWARGFLPFGFGFAAGAMIYLVITEFIPEALQIGAGLDGGGHRELAAGVAGGITLMLPLMAI</sequence>
<evidence type="ECO:0000313" key="7">
    <source>
        <dbReference type="EMBL" id="EMA53524.1"/>
    </source>
</evidence>
<evidence type="ECO:0000256" key="2">
    <source>
        <dbReference type="ARBA" id="ARBA00022692"/>
    </source>
</evidence>
<name>M0N8W2_9EURY</name>
<dbReference type="eggNOG" id="arCOG00576">
    <property type="taxonomic scope" value="Archaea"/>
</dbReference>
<evidence type="ECO:0000256" key="6">
    <source>
        <dbReference type="SAM" id="Phobius"/>
    </source>
</evidence>
<protein>
    <submittedName>
        <fullName evidence="7">Zinc/iron permease</fullName>
    </submittedName>
</protein>
<keyword evidence="2 6" id="KW-0812">Transmembrane</keyword>
<reference evidence="7 8" key="1">
    <citation type="journal article" date="2014" name="PLoS Genet.">
        <title>Phylogenetically driven sequencing of extremely halophilic archaea reveals strategies for static and dynamic osmo-response.</title>
        <authorList>
            <person name="Becker E.A."/>
            <person name="Seitzer P.M."/>
            <person name="Tritt A."/>
            <person name="Larsen D."/>
            <person name="Krusor M."/>
            <person name="Yao A.I."/>
            <person name="Wu D."/>
            <person name="Madern D."/>
            <person name="Eisen J.A."/>
            <person name="Darling A.E."/>
            <person name="Facciotti M.T."/>
        </authorList>
    </citation>
    <scope>NUCLEOTIDE SEQUENCE [LARGE SCALE GENOMIC DNA]</scope>
    <source>
        <strain evidence="7 8">JCM 13552</strain>
    </source>
</reference>
<dbReference type="InterPro" id="IPR003689">
    <property type="entry name" value="ZIP"/>
</dbReference>
<feature type="transmembrane region" description="Helical" evidence="6">
    <location>
        <begin position="254"/>
        <end position="275"/>
    </location>
</feature>
<dbReference type="PANTHER" id="PTHR11040">
    <property type="entry name" value="ZINC/IRON TRANSPORTER"/>
    <property type="match status" value="1"/>
</dbReference>
<dbReference type="Proteomes" id="UP000011680">
    <property type="component" value="Unassembled WGS sequence"/>
</dbReference>
<dbReference type="PANTHER" id="PTHR11040:SF70">
    <property type="entry name" value="OS05G0316100 PROTEIN"/>
    <property type="match status" value="1"/>
</dbReference>
<accession>M0N8W2</accession>
<comment type="subcellular location">
    <subcellularLocation>
        <location evidence="1">Membrane</location>
        <topology evidence="1">Multi-pass membrane protein</topology>
    </subcellularLocation>
</comment>
<organism evidence="7 8">
    <name type="scientific">Halococcus thailandensis JCM 13552</name>
    <dbReference type="NCBI Taxonomy" id="1227457"/>
    <lineage>
        <taxon>Archaea</taxon>
        <taxon>Methanobacteriati</taxon>
        <taxon>Methanobacteriota</taxon>
        <taxon>Stenosarchaea group</taxon>
        <taxon>Halobacteria</taxon>
        <taxon>Halobacteriales</taxon>
        <taxon>Halococcaceae</taxon>
        <taxon>Halococcus</taxon>
    </lineage>
</organism>